<organism evidence="1 2">
    <name type="scientific">Spirosoma agri</name>
    <dbReference type="NCBI Taxonomy" id="1987381"/>
    <lineage>
        <taxon>Bacteria</taxon>
        <taxon>Pseudomonadati</taxon>
        <taxon>Bacteroidota</taxon>
        <taxon>Cytophagia</taxon>
        <taxon>Cytophagales</taxon>
        <taxon>Cytophagaceae</taxon>
        <taxon>Spirosoma</taxon>
    </lineage>
</organism>
<protein>
    <recommendedName>
        <fullName evidence="3">DNA-directed DNA polymerase family A palm domain-containing protein</fullName>
    </recommendedName>
</protein>
<gene>
    <name evidence="1" type="ORF">GK091_03635</name>
</gene>
<accession>A0A6M0ICM6</accession>
<reference evidence="1 2" key="1">
    <citation type="submission" date="2020-02" db="EMBL/GenBank/DDBJ databases">
        <title>Draft genome sequence of two Spirosoma agri KCTC 52727 and Spirosoma terrae KCTC 52035.</title>
        <authorList>
            <person name="Rojas J."/>
            <person name="Ambika Manirajan B."/>
            <person name="Ratering S."/>
            <person name="Suarez C."/>
            <person name="Schnell S."/>
        </authorList>
    </citation>
    <scope>NUCLEOTIDE SEQUENCE [LARGE SCALE GENOMIC DNA]</scope>
    <source>
        <strain evidence="1 2">KCTC 52727</strain>
    </source>
</reference>
<keyword evidence="2" id="KW-1185">Reference proteome</keyword>
<dbReference type="AlphaFoldDB" id="A0A6M0ICM6"/>
<dbReference type="Proteomes" id="UP000477386">
    <property type="component" value="Unassembled WGS sequence"/>
</dbReference>
<evidence type="ECO:0000313" key="2">
    <source>
        <dbReference type="Proteomes" id="UP000477386"/>
    </source>
</evidence>
<dbReference type="RefSeq" id="WP_164035252.1">
    <property type="nucleotide sequence ID" value="NZ_JAAGNZ010000001.1"/>
</dbReference>
<dbReference type="EMBL" id="JAAGNZ010000001">
    <property type="protein sequence ID" value="NEU65959.1"/>
    <property type="molecule type" value="Genomic_DNA"/>
</dbReference>
<evidence type="ECO:0000313" key="1">
    <source>
        <dbReference type="EMBL" id="NEU65959.1"/>
    </source>
</evidence>
<proteinExistence type="predicted"/>
<evidence type="ECO:0008006" key="3">
    <source>
        <dbReference type="Google" id="ProtNLM"/>
    </source>
</evidence>
<sequence length="476" mass="55917">MKAIVPENFNLEEHLDQYPPNFYGISNFNRDHGLYCLSQIIIAPAQDHELLDNMDITKNFTPLYSNRLQEYVHSYRQYIDYFISTHVIESDNYFIRGTNSDKAKSYGYRFTFKFSSAEIKTVDYSKNFVNILKKKDKNKFTELKPNYGHLLRDLWPVCSLSIDHQSALKEAERKRTMLLLHPELREKKYNKRKHTIEVKNPITQYNCNKVNIISLSIGHTHFSVDDKGQRLHTALTNMSSQNRKFITYKGNYLTSIDIKNSQPYFITALFKKEIYIDDKKTINLYKINKDLYSTVESVLFPDGLMSSDDFFGKFTNHDVIQYKSLVSGVDDNPSDLYLYMKDEFKKMGIDYNSRDEVKQVVIEILYTANQYSTKSKKCFQTLFPTVDALLRQFKQTQKEVLPCLLQCIESYMVLQVITKRFAKQHPKAPIFTIHDSVATTEPFVKPLQTIMYEELMAFTGLPPKLKLERWHPDKFE</sequence>
<comment type="caution">
    <text evidence="1">The sequence shown here is derived from an EMBL/GenBank/DDBJ whole genome shotgun (WGS) entry which is preliminary data.</text>
</comment>
<name>A0A6M0ICM6_9BACT</name>